<evidence type="ECO:0000313" key="5">
    <source>
        <dbReference type="EMBL" id="BBZ28432.1"/>
    </source>
</evidence>
<protein>
    <recommendedName>
        <fullName evidence="4">Glycoside hydrolase family 5 domain-containing protein</fullName>
    </recommendedName>
</protein>
<sequence>MGSNKTRLKRRYAIMTVLAVAPVAILGARGGALLEPSHRVVTYDVMETAAIDTSSSTVGISDGDLYGKSQADIDKTLDELQATGVNTIRVLVPWAGVEPMPGVYDWSKVDAIVNAAASRNMAVLGVLNSTPYYATQSGTLPISGAPADPSQYADFAKLAATRYAGKISAYEIWNEPNSAQYFQTAGDAAAAYTALLKAGYTAIKAADPNAQVVGGVVGSVVDFGNITINPVTFIKNLYADGAEGYFDALSFHPYHFTTPFSEQSGIPNTPLEQLIAIRQLMIDNGDSNLRIWATEYGLPSAIGGEAQQAQFVSDFLNAWSKLSYAGPSFIYTTQDRPAGAADPEGTFGIFRIDWSAKPVQQIIKDFIAAHTPTTPPTDPTGPTNPTNPVDPGKAFAEAVAAFFQAVVKAYLNAFAQALANWGMSQQAAAPQLAAAKLAVEPAAADAIRDAASEQLTSSDTLNQVKAGLTAATDKGTDATTDEQSSTAAATTTKTAASTTTPDVSDAAVAVVDATAVGATATSTPATTDATTSDAAAADTTATASTKDDSTTPAKESTTPAGSASSAGTTSGATDTKPADTKPADTKPADTKPADGANESGTKAGGTTKASGTTKTGTTKTGDTATSGATGTSGTTDKPKSGKGDKDGAATKGADNGSTAGRHAADKGGDTASTKGTHHKELSAAAH</sequence>
<feature type="region of interest" description="Disordered" evidence="3">
    <location>
        <begin position="523"/>
        <end position="686"/>
    </location>
</feature>
<dbReference type="PANTHER" id="PTHR12631">
    <property type="entry name" value="ALPHA-L-IDURONIDASE"/>
    <property type="match status" value="1"/>
</dbReference>
<gene>
    <name evidence="5" type="ORF">MMAD_27270</name>
</gene>
<feature type="compositionally biased region" description="Low complexity" evidence="3">
    <location>
        <begin position="599"/>
        <end position="635"/>
    </location>
</feature>
<accession>A0A7I7XGU0</accession>
<keyword evidence="2" id="KW-0326">Glycosidase</keyword>
<feature type="compositionally biased region" description="Low complexity" evidence="3">
    <location>
        <begin position="380"/>
        <end position="391"/>
    </location>
</feature>
<dbReference type="Gene3D" id="3.20.20.80">
    <property type="entry name" value="Glycosidases"/>
    <property type="match status" value="1"/>
</dbReference>
<feature type="compositionally biased region" description="Basic and acidic residues" evidence="3">
    <location>
        <begin position="576"/>
        <end position="592"/>
    </location>
</feature>
<feature type="domain" description="Glycoside hydrolase family 5" evidence="4">
    <location>
        <begin position="63"/>
        <end position="309"/>
    </location>
</feature>
<organism evidence="5 6">
    <name type="scientific">Mycolicibacterium madagascariense</name>
    <dbReference type="NCBI Taxonomy" id="212765"/>
    <lineage>
        <taxon>Bacteria</taxon>
        <taxon>Bacillati</taxon>
        <taxon>Actinomycetota</taxon>
        <taxon>Actinomycetes</taxon>
        <taxon>Mycobacteriales</taxon>
        <taxon>Mycobacteriaceae</taxon>
        <taxon>Mycolicibacterium</taxon>
    </lineage>
</organism>
<feature type="compositionally biased region" description="Basic and acidic residues" evidence="3">
    <location>
        <begin position="636"/>
        <end position="648"/>
    </location>
</feature>
<evidence type="ECO:0000256" key="3">
    <source>
        <dbReference type="SAM" id="MobiDB-lite"/>
    </source>
</evidence>
<reference evidence="5 6" key="1">
    <citation type="journal article" date="2019" name="Emerg. Microbes Infect.">
        <title>Comprehensive subspecies identification of 175 nontuberculous mycobacteria species based on 7547 genomic profiles.</title>
        <authorList>
            <person name="Matsumoto Y."/>
            <person name="Kinjo T."/>
            <person name="Motooka D."/>
            <person name="Nabeya D."/>
            <person name="Jung N."/>
            <person name="Uechi K."/>
            <person name="Horii T."/>
            <person name="Iida T."/>
            <person name="Fujita J."/>
            <person name="Nakamura S."/>
        </authorList>
    </citation>
    <scope>NUCLEOTIDE SEQUENCE [LARGE SCALE GENOMIC DNA]</scope>
    <source>
        <strain evidence="5 6">JCM 13574</strain>
    </source>
</reference>
<feature type="compositionally biased region" description="Low complexity" evidence="3">
    <location>
        <begin position="523"/>
        <end position="573"/>
    </location>
</feature>
<evidence type="ECO:0000259" key="4">
    <source>
        <dbReference type="Pfam" id="PF00150"/>
    </source>
</evidence>
<dbReference type="SUPFAM" id="SSF51445">
    <property type="entry name" value="(Trans)glycosidases"/>
    <property type="match status" value="1"/>
</dbReference>
<dbReference type="GO" id="GO:0004553">
    <property type="term" value="F:hydrolase activity, hydrolyzing O-glycosyl compounds"/>
    <property type="evidence" value="ECO:0007669"/>
    <property type="project" value="InterPro"/>
</dbReference>
<dbReference type="InterPro" id="IPR001547">
    <property type="entry name" value="Glyco_hydro_5"/>
</dbReference>
<feature type="region of interest" description="Disordered" evidence="3">
    <location>
        <begin position="370"/>
        <end position="391"/>
    </location>
</feature>
<keyword evidence="6" id="KW-1185">Reference proteome</keyword>
<dbReference type="Proteomes" id="UP000466517">
    <property type="component" value="Chromosome"/>
</dbReference>
<evidence type="ECO:0000313" key="6">
    <source>
        <dbReference type="Proteomes" id="UP000466517"/>
    </source>
</evidence>
<evidence type="ECO:0000256" key="1">
    <source>
        <dbReference type="ARBA" id="ARBA00022801"/>
    </source>
</evidence>
<keyword evidence="1" id="KW-0378">Hydrolase</keyword>
<name>A0A7I7XGU0_9MYCO</name>
<dbReference type="KEGG" id="mmag:MMAD_27270"/>
<dbReference type="InterPro" id="IPR051923">
    <property type="entry name" value="Glycosyl_Hydrolase_39"/>
</dbReference>
<dbReference type="GO" id="GO:0000272">
    <property type="term" value="P:polysaccharide catabolic process"/>
    <property type="evidence" value="ECO:0007669"/>
    <property type="project" value="InterPro"/>
</dbReference>
<dbReference type="AlphaFoldDB" id="A0A7I7XGU0"/>
<dbReference type="EMBL" id="AP022610">
    <property type="protein sequence ID" value="BBZ28432.1"/>
    <property type="molecule type" value="Genomic_DNA"/>
</dbReference>
<evidence type="ECO:0000256" key="2">
    <source>
        <dbReference type="ARBA" id="ARBA00023295"/>
    </source>
</evidence>
<dbReference type="InterPro" id="IPR017853">
    <property type="entry name" value="GH"/>
</dbReference>
<proteinExistence type="predicted"/>
<dbReference type="Pfam" id="PF00150">
    <property type="entry name" value="Cellulase"/>
    <property type="match status" value="1"/>
</dbReference>
<feature type="region of interest" description="Disordered" evidence="3">
    <location>
        <begin position="474"/>
        <end position="501"/>
    </location>
</feature>
<dbReference type="PANTHER" id="PTHR12631:SF10">
    <property type="entry name" value="BETA-XYLOSIDASE-LIKE PROTEIN-RELATED"/>
    <property type="match status" value="1"/>
</dbReference>